<dbReference type="PROSITE" id="PS00061">
    <property type="entry name" value="ADH_SHORT"/>
    <property type="match status" value="1"/>
</dbReference>
<dbReference type="InterPro" id="IPR036291">
    <property type="entry name" value="NAD(P)-bd_dom_sf"/>
</dbReference>
<dbReference type="PANTHER" id="PTHR43639">
    <property type="entry name" value="OXIDOREDUCTASE, SHORT-CHAIN DEHYDROGENASE/REDUCTASE FAMILY (AFU_ORTHOLOGUE AFUA_5G02870)"/>
    <property type="match status" value="1"/>
</dbReference>
<comment type="similarity">
    <text evidence="1">Belongs to the short-chain dehydrogenases/reductases (SDR) family.</text>
</comment>
<keyword evidence="2" id="KW-0560">Oxidoreductase</keyword>
<dbReference type="EMBL" id="JACKVK010000003">
    <property type="protein sequence ID" value="MCV7419666.1"/>
    <property type="molecule type" value="Genomic_DNA"/>
</dbReference>
<evidence type="ECO:0000313" key="3">
    <source>
        <dbReference type="EMBL" id="MCV7419666.1"/>
    </source>
</evidence>
<dbReference type="CDD" id="cd05233">
    <property type="entry name" value="SDR_c"/>
    <property type="match status" value="1"/>
</dbReference>
<dbReference type="PRINTS" id="PR00081">
    <property type="entry name" value="GDHRDH"/>
</dbReference>
<dbReference type="Gene3D" id="3.40.50.720">
    <property type="entry name" value="NAD(P)-binding Rossmann-like Domain"/>
    <property type="match status" value="1"/>
</dbReference>
<accession>A0A9X2YY31</accession>
<dbReference type="Proteomes" id="UP001141629">
    <property type="component" value="Unassembled WGS sequence"/>
</dbReference>
<evidence type="ECO:0000256" key="2">
    <source>
        <dbReference type="ARBA" id="ARBA00023002"/>
    </source>
</evidence>
<comment type="caution">
    <text evidence="3">The sequence shown here is derived from an EMBL/GenBank/DDBJ whole genome shotgun (WGS) entry which is preliminary data.</text>
</comment>
<protein>
    <submittedName>
        <fullName evidence="3">SDR family oxidoreductase</fullName>
    </submittedName>
</protein>
<dbReference type="InterPro" id="IPR002347">
    <property type="entry name" value="SDR_fam"/>
</dbReference>
<dbReference type="RefSeq" id="WP_263994458.1">
    <property type="nucleotide sequence ID" value="NZ_JACKVK010000003.1"/>
</dbReference>
<keyword evidence="4" id="KW-1185">Reference proteome</keyword>
<sequence length="249" mass="25229">MKNAIVAGGASGIGWASARALAADGYRVVVADLDGDAAGTRAAELGDPHLGLFVDVADEASVAALFETVGTCHAVVSCAGFSTLGPIVDLPVEQFRSVVDVCLTGAFIVAKYAGRHLVDGGSLVSISSLNARQPAVGMSAYCSAKAGLSMLTQVAALELAPRGIRVNAVAPGFVNTPLTAGAALVPGVVEEYVENTPLGRAGTPEDVAEAVVYLTKAPWLTGEVLDLNGGAHLKRYPDILGHVAKLAAP</sequence>
<organism evidence="3 4">
    <name type="scientific">Mycobacterium yunnanensis</name>
    <dbReference type="NCBI Taxonomy" id="368477"/>
    <lineage>
        <taxon>Bacteria</taxon>
        <taxon>Bacillati</taxon>
        <taxon>Actinomycetota</taxon>
        <taxon>Actinomycetes</taxon>
        <taxon>Mycobacteriales</taxon>
        <taxon>Mycobacteriaceae</taxon>
        <taxon>Mycobacterium</taxon>
    </lineage>
</organism>
<dbReference type="AlphaFoldDB" id="A0A9X2YY31"/>
<evidence type="ECO:0000313" key="4">
    <source>
        <dbReference type="Proteomes" id="UP001141629"/>
    </source>
</evidence>
<evidence type="ECO:0000256" key="1">
    <source>
        <dbReference type="ARBA" id="ARBA00006484"/>
    </source>
</evidence>
<name>A0A9X2YY31_9MYCO</name>
<dbReference type="GO" id="GO:0016491">
    <property type="term" value="F:oxidoreductase activity"/>
    <property type="evidence" value="ECO:0007669"/>
    <property type="project" value="UniProtKB-KW"/>
</dbReference>
<proteinExistence type="inferred from homology"/>
<gene>
    <name evidence="3" type="ORF">H7K45_03850</name>
</gene>
<dbReference type="PANTHER" id="PTHR43639:SF1">
    <property type="entry name" value="SHORT-CHAIN DEHYDROGENASE_REDUCTASE FAMILY PROTEIN"/>
    <property type="match status" value="1"/>
</dbReference>
<dbReference type="FunFam" id="3.40.50.720:FF:000084">
    <property type="entry name" value="Short-chain dehydrogenase reductase"/>
    <property type="match status" value="1"/>
</dbReference>
<dbReference type="SUPFAM" id="SSF51735">
    <property type="entry name" value="NAD(P)-binding Rossmann-fold domains"/>
    <property type="match status" value="1"/>
</dbReference>
<dbReference type="Pfam" id="PF13561">
    <property type="entry name" value="adh_short_C2"/>
    <property type="match status" value="1"/>
</dbReference>
<dbReference type="InterPro" id="IPR020904">
    <property type="entry name" value="Sc_DH/Rdtase_CS"/>
</dbReference>
<reference evidence="3" key="2">
    <citation type="journal article" date="2022" name="BMC Genomics">
        <title>Comparative genome analysis of mycobacteria focusing on tRNA and non-coding RNA.</title>
        <authorList>
            <person name="Behra P.R.K."/>
            <person name="Pettersson B.M.F."/>
            <person name="Ramesh M."/>
            <person name="Das S."/>
            <person name="Dasgupta S."/>
            <person name="Kirsebom L.A."/>
        </authorList>
    </citation>
    <scope>NUCLEOTIDE SEQUENCE</scope>
    <source>
        <strain evidence="3">DSM 44838</strain>
    </source>
</reference>
<reference evidence="3" key="1">
    <citation type="submission" date="2020-07" db="EMBL/GenBank/DDBJ databases">
        <authorList>
            <person name="Pettersson B.M.F."/>
            <person name="Behra P.R.K."/>
            <person name="Ramesh M."/>
            <person name="Das S."/>
            <person name="Dasgupta S."/>
            <person name="Kirsebom L.A."/>
        </authorList>
    </citation>
    <scope>NUCLEOTIDE SEQUENCE</scope>
    <source>
        <strain evidence="3">DSM 44838</strain>
    </source>
</reference>